<dbReference type="PANTHER" id="PTHR33877">
    <property type="entry name" value="SLL1193 PROTEIN"/>
    <property type="match status" value="1"/>
</dbReference>
<dbReference type="CDD" id="cd00085">
    <property type="entry name" value="HNHc"/>
    <property type="match status" value="1"/>
</dbReference>
<evidence type="ECO:0000313" key="2">
    <source>
        <dbReference type="EMBL" id="KEO50424.1"/>
    </source>
</evidence>
<dbReference type="Proteomes" id="UP000027463">
    <property type="component" value="Unassembled WGS sequence"/>
</dbReference>
<feature type="domain" description="HNH nuclease" evidence="1">
    <location>
        <begin position="148"/>
        <end position="203"/>
    </location>
</feature>
<evidence type="ECO:0000313" key="3">
    <source>
        <dbReference type="Proteomes" id="UP000027463"/>
    </source>
</evidence>
<organism evidence="2 3">
    <name type="scientific">Thalassospira permensis NBRC 106175</name>
    <dbReference type="NCBI Taxonomy" id="1353532"/>
    <lineage>
        <taxon>Bacteria</taxon>
        <taxon>Pseudomonadati</taxon>
        <taxon>Pseudomonadota</taxon>
        <taxon>Alphaproteobacteria</taxon>
        <taxon>Rhodospirillales</taxon>
        <taxon>Thalassospiraceae</taxon>
        <taxon>Thalassospira</taxon>
    </lineage>
</organism>
<dbReference type="EMBL" id="AUNC01000072">
    <property type="protein sequence ID" value="KEO50424.1"/>
    <property type="molecule type" value="Genomic_DNA"/>
</dbReference>
<protein>
    <recommendedName>
        <fullName evidence="1">HNH nuclease domain-containing protein</fullName>
    </recommendedName>
</protein>
<dbReference type="Gene3D" id="1.10.30.50">
    <property type="match status" value="1"/>
</dbReference>
<dbReference type="SMART" id="SM00507">
    <property type="entry name" value="HNHc"/>
    <property type="match status" value="1"/>
</dbReference>
<comment type="caution">
    <text evidence="2">The sequence shown here is derived from an EMBL/GenBank/DDBJ whole genome shotgun (WGS) entry which is preliminary data.</text>
</comment>
<dbReference type="PANTHER" id="PTHR33877:SF2">
    <property type="entry name" value="OS07G0170200 PROTEIN"/>
    <property type="match status" value="1"/>
</dbReference>
<dbReference type="InterPro" id="IPR003615">
    <property type="entry name" value="HNH_nuc"/>
</dbReference>
<gene>
    <name evidence="2" type="ORF">SMB34_10695</name>
</gene>
<evidence type="ECO:0000259" key="1">
    <source>
        <dbReference type="SMART" id="SM00507"/>
    </source>
</evidence>
<dbReference type="Pfam" id="PF14279">
    <property type="entry name" value="HNH_5"/>
    <property type="match status" value="1"/>
</dbReference>
<proteinExistence type="predicted"/>
<reference evidence="2 3" key="1">
    <citation type="submission" date="2013-07" db="EMBL/GenBank/DDBJ databases">
        <title>Thalassospira permensis NBRC 106175 Genome Sequencing.</title>
        <authorList>
            <person name="Lai Q."/>
            <person name="Shao Z."/>
        </authorList>
    </citation>
    <scope>NUCLEOTIDE SEQUENCE [LARGE SCALE GENOMIC DNA]</scope>
    <source>
        <strain evidence="2 3">NBRC 106175</strain>
    </source>
</reference>
<accession>A0ABR4THR9</accession>
<keyword evidence="3" id="KW-1185">Reference proteome</keyword>
<sequence length="236" mass="26864">MGLKYLDFPLESLKQDDASCFKQANNKVSLMSDLRSCFREPIPEIAIAAQYLDAAVTAHLKGEHEQAATLIKRSDMPIIRDWTESIWGKNSHYVSSGGISDTAPVLTKQQRVVARMPNALEKGYLHERDAFHCRFCGIPVIRKEVRAKFAVLYPESLKWGRKNTEQHAAFQAMWLQYDHVIPHARGGNNDLDNLVITCAPCNFGRMNFLTEEVGLLNPRTREPFRSSWDGLERLMT</sequence>
<dbReference type="InterPro" id="IPR029471">
    <property type="entry name" value="HNH_5"/>
</dbReference>
<dbReference type="InterPro" id="IPR052892">
    <property type="entry name" value="NA-targeting_endonuclease"/>
</dbReference>
<name>A0ABR4THR9_9PROT</name>